<proteinExistence type="predicted"/>
<protein>
    <submittedName>
        <fullName evidence="1">(spotted green pufferfish) hypothetical protein</fullName>
    </submittedName>
</protein>
<name>Q4RK09_TETNG</name>
<dbReference type="KEGG" id="tng:GSTEN00033196G001"/>
<sequence length="164" mass="18019">MAVGQSVLPIATRHLTPGVVDADCVAVTKRILAAGSRDMDDTLINSGSRDTICFAKSRVGEVKTGKNDRRVEMKQGEGPQGVRQSRGRGWTGLGEKTLWKQQCQDLAATNRHGNLSRSVSWEREWAELTSVWTLARGQCQHTNMAHSILPYGAIAYVLQTQAQE</sequence>
<gene>
    <name evidence="1" type="ORF">GSTENG00033196001</name>
</gene>
<reference evidence="1" key="2">
    <citation type="submission" date="2004-02" db="EMBL/GenBank/DDBJ databases">
        <authorList>
            <consortium name="Genoscope"/>
            <consortium name="Whitehead Institute Centre for Genome Research"/>
        </authorList>
    </citation>
    <scope>NUCLEOTIDE SEQUENCE</scope>
</reference>
<organism evidence="1">
    <name type="scientific">Tetraodon nigroviridis</name>
    <name type="common">Spotted green pufferfish</name>
    <name type="synonym">Chelonodon nigroviridis</name>
    <dbReference type="NCBI Taxonomy" id="99883"/>
    <lineage>
        <taxon>Eukaryota</taxon>
        <taxon>Metazoa</taxon>
        <taxon>Chordata</taxon>
        <taxon>Craniata</taxon>
        <taxon>Vertebrata</taxon>
        <taxon>Euteleostomi</taxon>
        <taxon>Actinopterygii</taxon>
        <taxon>Neopterygii</taxon>
        <taxon>Teleostei</taxon>
        <taxon>Neoteleostei</taxon>
        <taxon>Acanthomorphata</taxon>
        <taxon>Eupercaria</taxon>
        <taxon>Tetraodontiformes</taxon>
        <taxon>Tetradontoidea</taxon>
        <taxon>Tetraodontidae</taxon>
        <taxon>Tetraodon</taxon>
    </lineage>
</organism>
<dbReference type="AlphaFoldDB" id="Q4RK09"/>
<evidence type="ECO:0000313" key="1">
    <source>
        <dbReference type="EMBL" id="CAG11273.1"/>
    </source>
</evidence>
<comment type="caution">
    <text evidence="1">The sequence shown here is derived from an EMBL/GenBank/DDBJ whole genome shotgun (WGS) entry which is preliminary data.</text>
</comment>
<reference evidence="1" key="1">
    <citation type="journal article" date="2004" name="Nature">
        <title>Genome duplication in the teleost fish Tetraodon nigroviridis reveals the early vertebrate proto-karyotype.</title>
        <authorList>
            <person name="Jaillon O."/>
            <person name="Aury J.-M."/>
            <person name="Brunet F."/>
            <person name="Petit J.-L."/>
            <person name="Stange-Thomann N."/>
            <person name="Mauceli E."/>
            <person name="Bouneau L."/>
            <person name="Fischer C."/>
            <person name="Ozouf-Costaz C."/>
            <person name="Bernot A."/>
            <person name="Nicaud S."/>
            <person name="Jaffe D."/>
            <person name="Fisher S."/>
            <person name="Lutfalla G."/>
            <person name="Dossat C."/>
            <person name="Segurens B."/>
            <person name="Dasilva C."/>
            <person name="Salanoubat M."/>
            <person name="Levy M."/>
            <person name="Boudet N."/>
            <person name="Castellano S."/>
            <person name="Anthouard V."/>
            <person name="Jubin C."/>
            <person name="Castelli V."/>
            <person name="Katinka M."/>
            <person name="Vacherie B."/>
            <person name="Biemont C."/>
            <person name="Skalli Z."/>
            <person name="Cattolico L."/>
            <person name="Poulain J."/>
            <person name="De Berardinis V."/>
            <person name="Cruaud C."/>
            <person name="Duprat S."/>
            <person name="Brottier P."/>
            <person name="Coutanceau J.-P."/>
            <person name="Gouzy J."/>
            <person name="Parra G."/>
            <person name="Lardier G."/>
            <person name="Chapple C."/>
            <person name="McKernan K.J."/>
            <person name="McEwan P."/>
            <person name="Bosak S."/>
            <person name="Kellis M."/>
            <person name="Volff J.-N."/>
            <person name="Guigo R."/>
            <person name="Zody M.C."/>
            <person name="Mesirov J."/>
            <person name="Lindblad-Toh K."/>
            <person name="Birren B."/>
            <person name="Nusbaum C."/>
            <person name="Kahn D."/>
            <person name="Robinson-Rechavi M."/>
            <person name="Laudet V."/>
            <person name="Schachter V."/>
            <person name="Quetier F."/>
            <person name="Saurin W."/>
            <person name="Scarpelli C."/>
            <person name="Wincker P."/>
            <person name="Lander E.S."/>
            <person name="Weissenbach J."/>
            <person name="Roest Crollius H."/>
        </authorList>
    </citation>
    <scope>NUCLEOTIDE SEQUENCE [LARGE SCALE GENOMIC DNA]</scope>
</reference>
<accession>Q4RK09</accession>
<dbReference type="EMBL" id="CAAE01015033">
    <property type="protein sequence ID" value="CAG11273.1"/>
    <property type="molecule type" value="Genomic_DNA"/>
</dbReference>